<sequence length="279" mass="29616">MKIGITGATGQLGNLVLEQLSKRAAASNVVALVRSPQKVEGFEARAFDYEKREGLAEALKGIDTLLLISGNEIGKRATQHENVINAAKEAGVQRIVYTSLLKADTSTLNLAGEHLATEKLLKDSGITYTILRNGWYTENYTGSIPGAVGAGAFVGSAGNGKISSAARNDYAEAAAVVLTKEGHENKVYELSGDESYTLETLAEEISKQTGKTIPYQNLPEEQYSKILKGLGLPDVFAEGIASWDVSASRGDLYDEGKTLSKLIGRSTTTLSESVKGALG</sequence>
<comment type="caution">
    <text evidence="2">The sequence shown here is derived from an EMBL/GenBank/DDBJ whole genome shotgun (WGS) entry which is preliminary data.</text>
</comment>
<dbReference type="Proteomes" id="UP001597342">
    <property type="component" value="Unassembled WGS sequence"/>
</dbReference>
<dbReference type="PANTHER" id="PTHR47129">
    <property type="entry name" value="QUINONE OXIDOREDUCTASE 2"/>
    <property type="match status" value="1"/>
</dbReference>
<dbReference type="InterPro" id="IPR036291">
    <property type="entry name" value="NAD(P)-bd_dom_sf"/>
</dbReference>
<dbReference type="CDD" id="cd05269">
    <property type="entry name" value="TMR_SDR_a"/>
    <property type="match status" value="1"/>
</dbReference>
<dbReference type="SUPFAM" id="SSF51735">
    <property type="entry name" value="NAD(P)-binding Rossmann-fold domains"/>
    <property type="match status" value="1"/>
</dbReference>
<evidence type="ECO:0000313" key="2">
    <source>
        <dbReference type="EMBL" id="MFD2100789.1"/>
    </source>
</evidence>
<dbReference type="PANTHER" id="PTHR47129:SF1">
    <property type="entry name" value="NMRA-LIKE DOMAIN-CONTAINING PROTEIN"/>
    <property type="match status" value="1"/>
</dbReference>
<keyword evidence="2" id="KW-0560">Oxidoreductase</keyword>
<keyword evidence="3" id="KW-1185">Reference proteome</keyword>
<dbReference type="EC" id="1.6.5.2" evidence="2"/>
<reference evidence="3" key="1">
    <citation type="journal article" date="2019" name="Int. J. Syst. Evol. Microbiol.">
        <title>The Global Catalogue of Microorganisms (GCM) 10K type strain sequencing project: providing services to taxonomists for standard genome sequencing and annotation.</title>
        <authorList>
            <consortium name="The Broad Institute Genomics Platform"/>
            <consortium name="The Broad Institute Genome Sequencing Center for Infectious Disease"/>
            <person name="Wu L."/>
            <person name="Ma J."/>
        </authorList>
    </citation>
    <scope>NUCLEOTIDE SEQUENCE [LARGE SCALE GENOMIC DNA]</scope>
    <source>
        <strain evidence="3">JCM 3389</strain>
    </source>
</reference>
<dbReference type="InterPro" id="IPR052718">
    <property type="entry name" value="NmrA-type_oxidoreductase"/>
</dbReference>
<organism evidence="2 3">
    <name type="scientific">Flagellimonas iocasae</name>
    <dbReference type="NCBI Taxonomy" id="2055905"/>
    <lineage>
        <taxon>Bacteria</taxon>
        <taxon>Pseudomonadati</taxon>
        <taxon>Bacteroidota</taxon>
        <taxon>Flavobacteriia</taxon>
        <taxon>Flavobacteriales</taxon>
        <taxon>Flavobacteriaceae</taxon>
        <taxon>Flagellimonas</taxon>
    </lineage>
</organism>
<dbReference type="InterPro" id="IPR016040">
    <property type="entry name" value="NAD(P)-bd_dom"/>
</dbReference>
<dbReference type="Gene3D" id="3.40.50.720">
    <property type="entry name" value="NAD(P)-binding Rossmann-like Domain"/>
    <property type="match status" value="1"/>
</dbReference>
<accession>A0ABW4Y3S0</accession>
<evidence type="ECO:0000313" key="3">
    <source>
        <dbReference type="Proteomes" id="UP001597342"/>
    </source>
</evidence>
<gene>
    <name evidence="2" type="ORF">ACFSJE_13465</name>
</gene>
<dbReference type="GO" id="GO:0003955">
    <property type="term" value="F:NAD(P)H dehydrogenase (quinone) activity"/>
    <property type="evidence" value="ECO:0007669"/>
    <property type="project" value="UniProtKB-EC"/>
</dbReference>
<evidence type="ECO:0000259" key="1">
    <source>
        <dbReference type="Pfam" id="PF13460"/>
    </source>
</evidence>
<proteinExistence type="predicted"/>
<dbReference type="RefSeq" id="WP_379831486.1">
    <property type="nucleotide sequence ID" value="NZ_JBHUHU010000003.1"/>
</dbReference>
<feature type="domain" description="NAD(P)-binding" evidence="1">
    <location>
        <begin position="7"/>
        <end position="178"/>
    </location>
</feature>
<dbReference type="Pfam" id="PF13460">
    <property type="entry name" value="NAD_binding_10"/>
    <property type="match status" value="1"/>
</dbReference>
<dbReference type="Gene3D" id="3.90.25.10">
    <property type="entry name" value="UDP-galactose 4-epimerase, domain 1"/>
    <property type="match status" value="1"/>
</dbReference>
<dbReference type="EMBL" id="JBHUHU010000003">
    <property type="protein sequence ID" value="MFD2100789.1"/>
    <property type="molecule type" value="Genomic_DNA"/>
</dbReference>
<protein>
    <submittedName>
        <fullName evidence="2">SDR family oxidoreductase</fullName>
        <ecNumber evidence="2">1.6.5.2</ecNumber>
    </submittedName>
</protein>
<name>A0ABW4Y3S0_9FLAO</name>